<organism evidence="3 4">
    <name type="scientific">Candidatus Nanopelagicus hibericus</name>
    <dbReference type="NCBI Taxonomy" id="1884915"/>
    <lineage>
        <taxon>Bacteria</taxon>
        <taxon>Bacillati</taxon>
        <taxon>Actinomycetota</taxon>
        <taxon>Actinomycetes</taxon>
        <taxon>Candidatus Nanopelagicales</taxon>
        <taxon>Candidatus Nanopelagicaceae</taxon>
        <taxon>Candidatus Nanopelagicus</taxon>
    </lineage>
</organism>
<evidence type="ECO:0000256" key="1">
    <source>
        <dbReference type="SAM" id="MobiDB-lite"/>
    </source>
</evidence>
<keyword evidence="2" id="KW-0732">Signal</keyword>
<dbReference type="KEGG" id="nhi:B1s21160_04810"/>
<gene>
    <name evidence="3" type="ORF">B1s21160_04810</name>
</gene>
<protein>
    <submittedName>
        <fullName evidence="3">Uncharacterized protein</fullName>
    </submittedName>
</protein>
<sequence>MKLIIAILISVSVSITSAYGATPSPKVSPKPTSTTKPAATKSATATPNTSQTTTPSKKPSKKPTKKKVKKTATPIPSPLPEWPPVGFTANKGIYAKIPSSKELLGLISAKAGLAELVKKCEANACGAVIVAADYTCKWWEIKSTVYGNDPADSTKKIVLGRLLTTSKELAPKTYANIILVSDEPIFSPAVVDPNTGESIPGAQRPGIFVGGISAICHKTGSVDNTITNTYTPVK</sequence>
<feature type="compositionally biased region" description="Basic residues" evidence="1">
    <location>
        <begin position="58"/>
        <end position="70"/>
    </location>
</feature>
<name>A0A249KA22_9ACTN</name>
<evidence type="ECO:0000256" key="2">
    <source>
        <dbReference type="SAM" id="SignalP"/>
    </source>
</evidence>
<dbReference type="EMBL" id="CP016771">
    <property type="protein sequence ID" value="ASY13631.1"/>
    <property type="molecule type" value="Genomic_DNA"/>
</dbReference>
<keyword evidence="4" id="KW-1185">Reference proteome</keyword>
<feature type="chain" id="PRO_5012219390" evidence="2">
    <location>
        <begin position="21"/>
        <end position="234"/>
    </location>
</feature>
<reference evidence="3 4" key="1">
    <citation type="submission" date="2016-07" db="EMBL/GenBank/DDBJ databases">
        <title>High microdiversification within the ubiquitous acI lineage of Actinobacteria.</title>
        <authorList>
            <person name="Neuenschwander S.M."/>
            <person name="Salcher M."/>
            <person name="Ghai R."/>
            <person name="Pernthaler J."/>
        </authorList>
    </citation>
    <scope>NUCLEOTIDE SEQUENCE [LARGE SCALE GENOMIC DNA]</scope>
    <source>
        <strain evidence="3">MMS-21-160</strain>
    </source>
</reference>
<feature type="signal peptide" evidence="2">
    <location>
        <begin position="1"/>
        <end position="20"/>
    </location>
</feature>
<dbReference type="Proteomes" id="UP000217171">
    <property type="component" value="Chromosome"/>
</dbReference>
<evidence type="ECO:0000313" key="4">
    <source>
        <dbReference type="Proteomes" id="UP000217171"/>
    </source>
</evidence>
<accession>A0A249KA22</accession>
<proteinExistence type="predicted"/>
<dbReference type="AlphaFoldDB" id="A0A249KA22"/>
<evidence type="ECO:0000313" key="3">
    <source>
        <dbReference type="EMBL" id="ASY13631.1"/>
    </source>
</evidence>
<feature type="region of interest" description="Disordered" evidence="1">
    <location>
        <begin position="20"/>
        <end position="79"/>
    </location>
</feature>
<feature type="compositionally biased region" description="Low complexity" evidence="1">
    <location>
        <begin position="20"/>
        <end position="57"/>
    </location>
</feature>
<dbReference type="OrthoDB" id="5197195at2"/>